<evidence type="ECO:0000259" key="1">
    <source>
        <dbReference type="PROSITE" id="PS51762"/>
    </source>
</evidence>
<accession>A0A0J0XUJ2</accession>
<dbReference type="GO" id="GO:0009251">
    <property type="term" value="P:glucan catabolic process"/>
    <property type="evidence" value="ECO:0007669"/>
    <property type="project" value="TreeGrafter"/>
</dbReference>
<dbReference type="AlphaFoldDB" id="A0A0J0XUJ2"/>
<feature type="domain" description="GH16" evidence="1">
    <location>
        <begin position="1"/>
        <end position="224"/>
    </location>
</feature>
<dbReference type="GeneID" id="28980602"/>
<dbReference type="GO" id="GO:0004553">
    <property type="term" value="F:hydrolase activity, hydrolyzing O-glycosyl compounds"/>
    <property type="evidence" value="ECO:0007669"/>
    <property type="project" value="InterPro"/>
</dbReference>
<feature type="non-terminal residue" evidence="2">
    <location>
        <position position="295"/>
    </location>
</feature>
<evidence type="ECO:0000313" key="2">
    <source>
        <dbReference type="EMBL" id="KLT44740.1"/>
    </source>
</evidence>
<dbReference type="InterPro" id="IPR050546">
    <property type="entry name" value="Glycosyl_Hydrlase_16"/>
</dbReference>
<reference evidence="2 3" key="1">
    <citation type="submission" date="2015-03" db="EMBL/GenBank/DDBJ databases">
        <title>Genomics and transcriptomics of the oil-accumulating basidiomycete yeast T. oleaginosus allow insights into substrate utilization and the diverse evolutionary trajectories of mating systems in fungi.</title>
        <authorList>
            <consortium name="DOE Joint Genome Institute"/>
            <person name="Kourist R."/>
            <person name="Kracht O."/>
            <person name="Bracharz F."/>
            <person name="Lipzen A."/>
            <person name="Nolan M."/>
            <person name="Ohm R."/>
            <person name="Grigoriev I."/>
            <person name="Sun S."/>
            <person name="Heitman J."/>
            <person name="Bruck T."/>
            <person name="Nowrousian M."/>
        </authorList>
    </citation>
    <scope>NUCLEOTIDE SEQUENCE [LARGE SCALE GENOMIC DNA]</scope>
    <source>
        <strain evidence="2 3">IBC0246</strain>
    </source>
</reference>
<proteinExistence type="predicted"/>
<organism evidence="2 3">
    <name type="scientific">Cutaneotrichosporon oleaginosum</name>
    <dbReference type="NCBI Taxonomy" id="879819"/>
    <lineage>
        <taxon>Eukaryota</taxon>
        <taxon>Fungi</taxon>
        <taxon>Dikarya</taxon>
        <taxon>Basidiomycota</taxon>
        <taxon>Agaricomycotina</taxon>
        <taxon>Tremellomycetes</taxon>
        <taxon>Trichosporonales</taxon>
        <taxon>Trichosporonaceae</taxon>
        <taxon>Cutaneotrichosporon</taxon>
    </lineage>
</organism>
<dbReference type="Gene3D" id="2.60.120.200">
    <property type="match status" value="1"/>
</dbReference>
<dbReference type="Proteomes" id="UP000053611">
    <property type="component" value="Unassembled WGS sequence"/>
</dbReference>
<name>A0A0J0XUJ2_9TREE</name>
<keyword evidence="2" id="KW-0378">Hydrolase</keyword>
<sequence length="295" mass="32950">MGEDFYRDFDFVTFDDPTLGKTNYVDQWTARSRGLAWTRGTQFGMTCDTSSIVPDSPGVRGRDSIRIHSKGWFGEVLVVADIAHMPDGCGTWPAFWTNGYGPWPQGGEFDIIEGTNGGGMNSVTLHTPTDKCRIPQIKVPGMSDYSGRVRGRICQAPAGCSIEDPNPKSWAAPFNQNDGGWYVMRRNRGGYKVWFFERNGNVPASIRDGQNRVDENELGTPVADFPFWNGVAGESCNFSELFTDHQLIINIAMGGHWAASNFHKFGCKGDIVDLIRNHPENFAEAYWLINSLRLY</sequence>
<dbReference type="EMBL" id="KQ087185">
    <property type="protein sequence ID" value="KLT44740.1"/>
    <property type="molecule type" value="Genomic_DNA"/>
</dbReference>
<dbReference type="PANTHER" id="PTHR10963">
    <property type="entry name" value="GLYCOSYL HYDROLASE-RELATED"/>
    <property type="match status" value="1"/>
</dbReference>
<dbReference type="InterPro" id="IPR000757">
    <property type="entry name" value="Beta-glucanase-like"/>
</dbReference>
<protein>
    <submittedName>
        <fullName evidence="2">Glycoside hydrolase family 16 protein</fullName>
    </submittedName>
</protein>
<dbReference type="SUPFAM" id="SSF49899">
    <property type="entry name" value="Concanavalin A-like lectins/glucanases"/>
    <property type="match status" value="1"/>
</dbReference>
<evidence type="ECO:0000313" key="3">
    <source>
        <dbReference type="Proteomes" id="UP000053611"/>
    </source>
</evidence>
<dbReference type="InterPro" id="IPR013320">
    <property type="entry name" value="ConA-like_dom_sf"/>
</dbReference>
<gene>
    <name evidence="2" type="ORF">CC85DRAFT_226182</name>
</gene>
<dbReference type="PANTHER" id="PTHR10963:SF24">
    <property type="entry name" value="GLYCOSIDASE C21B10.07-RELATED"/>
    <property type="match status" value="1"/>
</dbReference>
<dbReference type="OrthoDB" id="192832at2759"/>
<dbReference type="PROSITE" id="PS51762">
    <property type="entry name" value="GH16_2"/>
    <property type="match status" value="1"/>
</dbReference>
<keyword evidence="3" id="KW-1185">Reference proteome</keyword>
<dbReference type="STRING" id="879819.A0A0J0XUJ2"/>
<dbReference type="Pfam" id="PF26113">
    <property type="entry name" value="GH16_XgeA"/>
    <property type="match status" value="1"/>
</dbReference>